<dbReference type="Gene3D" id="3.20.20.380">
    <property type="entry name" value="Copper homeostasis (CutC) domain"/>
    <property type="match status" value="1"/>
</dbReference>
<proteinExistence type="inferred from homology"/>
<sequence>MNFEVVLENLEEVNLVNQYNVKRVELCSGLDLGGLTPSYGIIESVVEYSKAEVHLMIRPRGGSFIYNENEINVMLKDILIAQKTNCKGVVFGILNEKHEVNIEKTRRLTHYAKDLGLQVTFHRAIDFTDNYYKSVETLINCQVSRILTSGGASNVDLGKEELVKFFHQFRNEIEIMPGGGVSNINASYFINNGFQDLHFNIRKQKVNSSDSSMGIEYVVDEEKILGITALVNSRNN</sequence>
<keyword evidence="2" id="KW-0963">Cytoplasm</keyword>
<dbReference type="EMBL" id="QLSZ01000011">
    <property type="protein sequence ID" value="RAR70232.1"/>
    <property type="molecule type" value="Genomic_DNA"/>
</dbReference>
<evidence type="ECO:0000256" key="1">
    <source>
        <dbReference type="ARBA" id="ARBA00007768"/>
    </source>
</evidence>
<dbReference type="Proteomes" id="UP000248840">
    <property type="component" value="Unassembled WGS sequence"/>
</dbReference>
<comment type="similarity">
    <text evidence="1 2">Belongs to the CutC family.</text>
</comment>
<dbReference type="AlphaFoldDB" id="A0A328YDQ3"/>
<dbReference type="PANTHER" id="PTHR12598">
    <property type="entry name" value="COPPER HOMEOSTASIS PROTEIN CUTC"/>
    <property type="match status" value="1"/>
</dbReference>
<evidence type="ECO:0000313" key="3">
    <source>
        <dbReference type="EMBL" id="RAR70232.1"/>
    </source>
</evidence>
<dbReference type="RefSeq" id="WP_112113889.1">
    <property type="nucleotide sequence ID" value="NZ_QLSZ01000011.1"/>
</dbReference>
<accession>A0A328YDQ3</accession>
<comment type="subcellular location">
    <subcellularLocation>
        <location evidence="2">Cytoplasm</location>
    </subcellularLocation>
</comment>
<gene>
    <name evidence="2" type="primary">cutC</name>
    <name evidence="3" type="ORF">CLV55_11157</name>
</gene>
<dbReference type="OrthoDB" id="9815677at2"/>
<evidence type="ECO:0000313" key="4">
    <source>
        <dbReference type="Proteomes" id="UP000248840"/>
    </source>
</evidence>
<dbReference type="SUPFAM" id="SSF110395">
    <property type="entry name" value="CutC-like"/>
    <property type="match status" value="1"/>
</dbReference>
<dbReference type="Pfam" id="PF03932">
    <property type="entry name" value="CutC"/>
    <property type="match status" value="1"/>
</dbReference>
<comment type="caution">
    <text evidence="2">Once thought to be involved in copper homeostasis, experiments in E.coli have shown this is not the case.</text>
</comment>
<dbReference type="PANTHER" id="PTHR12598:SF0">
    <property type="entry name" value="COPPER HOMEOSTASIS PROTEIN CUTC HOMOLOG"/>
    <property type="match status" value="1"/>
</dbReference>
<dbReference type="HAMAP" id="MF_00795">
    <property type="entry name" value="CutC"/>
    <property type="match status" value="1"/>
</dbReference>
<keyword evidence="4" id="KW-1185">Reference proteome</keyword>
<organism evidence="3 4">
    <name type="scientific">Flavobacterium aciduliphilum</name>
    <dbReference type="NCBI Taxonomy" id="1101402"/>
    <lineage>
        <taxon>Bacteria</taxon>
        <taxon>Pseudomonadati</taxon>
        <taxon>Bacteroidota</taxon>
        <taxon>Flavobacteriia</taxon>
        <taxon>Flavobacteriales</taxon>
        <taxon>Flavobacteriaceae</taxon>
        <taxon>Flavobacterium</taxon>
    </lineage>
</organism>
<reference evidence="3 4" key="1">
    <citation type="submission" date="2018-06" db="EMBL/GenBank/DDBJ databases">
        <title>Genomic Encyclopedia of Archaeal and Bacterial Type Strains, Phase II (KMG-II): from individual species to whole genera.</title>
        <authorList>
            <person name="Goeker M."/>
        </authorList>
    </citation>
    <scope>NUCLEOTIDE SEQUENCE [LARGE SCALE GENOMIC DNA]</scope>
    <source>
        <strain evidence="3 4">DSM 25663</strain>
    </source>
</reference>
<dbReference type="GO" id="GO:0005507">
    <property type="term" value="F:copper ion binding"/>
    <property type="evidence" value="ECO:0007669"/>
    <property type="project" value="TreeGrafter"/>
</dbReference>
<protein>
    <recommendedName>
        <fullName evidence="2">PF03932 family protein CutC</fullName>
    </recommendedName>
</protein>
<name>A0A328YDQ3_9FLAO</name>
<dbReference type="InterPro" id="IPR036822">
    <property type="entry name" value="CutC-like_dom_sf"/>
</dbReference>
<dbReference type="GO" id="GO:0005737">
    <property type="term" value="C:cytoplasm"/>
    <property type="evidence" value="ECO:0007669"/>
    <property type="project" value="UniProtKB-SubCell"/>
</dbReference>
<evidence type="ECO:0000256" key="2">
    <source>
        <dbReference type="HAMAP-Rule" id="MF_00795"/>
    </source>
</evidence>
<comment type="caution">
    <text evidence="3">The sequence shown here is derived from an EMBL/GenBank/DDBJ whole genome shotgun (WGS) entry which is preliminary data.</text>
</comment>
<dbReference type="InterPro" id="IPR005627">
    <property type="entry name" value="CutC-like"/>
</dbReference>